<evidence type="ECO:0000313" key="2">
    <source>
        <dbReference type="EMBL" id="QFU74309.1"/>
    </source>
</evidence>
<dbReference type="EMBL" id="CP036422">
    <property type="protein sequence ID" value="QFU74309.1"/>
    <property type="molecule type" value="Genomic_DNA"/>
</dbReference>
<name>A0A5P9NFN3_9GAMM</name>
<feature type="signal peptide" evidence="1">
    <location>
        <begin position="1"/>
        <end position="20"/>
    </location>
</feature>
<feature type="chain" id="PRO_5024987332" evidence="1">
    <location>
        <begin position="21"/>
        <end position="350"/>
    </location>
</feature>
<dbReference type="KEGG" id="halc:EY643_00845"/>
<accession>A0A5P9NFN3</accession>
<evidence type="ECO:0000256" key="1">
    <source>
        <dbReference type="SAM" id="SignalP"/>
    </source>
</evidence>
<dbReference type="OrthoDB" id="662693at2"/>
<dbReference type="Proteomes" id="UP000326287">
    <property type="component" value="Chromosome"/>
</dbReference>
<dbReference type="RefSeq" id="WP_152660420.1">
    <property type="nucleotide sequence ID" value="NZ_CP036422.1"/>
</dbReference>
<sequence>MKSAVLTGVMVWLVASSTIAAPPPLFSSDNAFKATLTAPLSQAYAQKGQEKRLYLDGSWSYLEDGETVRLPVKIRTRGNYRRKVCKLPPLQLNFRKKELQDTLFDGQNKLKMVSPCRSGDKYQQLVYLEYLLYQLYALFTPHYFETRMVEVGYSDQGVDGAHWSSVNFLLEDVDDMAARSNMEEVEIVTPKRQQLDLGETALLELFQYLIGNADYSSLRAAPGEDCCHNVKLIAPEGADSGFIPVAYDFDSTGLINAPYATPPESLPIEEVTQRYFTGWCKEEARFIEARARLNAEREAALALFSEFELLEKKYRKRAVSYLEKSYKTLNNERMFKRYILERCRGDVIKG</sequence>
<evidence type="ECO:0000313" key="3">
    <source>
        <dbReference type="Proteomes" id="UP000326287"/>
    </source>
</evidence>
<keyword evidence="1" id="KW-0732">Signal</keyword>
<gene>
    <name evidence="2" type="ORF">EY643_00845</name>
</gene>
<organism evidence="2 3">
    <name type="scientific">Halioglobus maricola</name>
    <dbReference type="NCBI Taxonomy" id="2601894"/>
    <lineage>
        <taxon>Bacteria</taxon>
        <taxon>Pseudomonadati</taxon>
        <taxon>Pseudomonadota</taxon>
        <taxon>Gammaproteobacteria</taxon>
        <taxon>Cellvibrionales</taxon>
        <taxon>Halieaceae</taxon>
        <taxon>Halioglobus</taxon>
    </lineage>
</organism>
<dbReference type="AlphaFoldDB" id="A0A5P9NFN3"/>
<proteinExistence type="predicted"/>
<reference evidence="2 3" key="1">
    <citation type="submission" date="2019-02" db="EMBL/GenBank/DDBJ databases">
        <authorList>
            <person name="Li S.-H."/>
        </authorList>
    </citation>
    <scope>NUCLEOTIDE SEQUENCE [LARGE SCALE GENOMIC DNA]</scope>
    <source>
        <strain evidence="2 3">IMCC14385</strain>
    </source>
</reference>
<keyword evidence="3" id="KW-1185">Reference proteome</keyword>
<protein>
    <submittedName>
        <fullName evidence="2">Uncharacterized protein</fullName>
    </submittedName>
</protein>